<dbReference type="InParanoid" id="A2EXP1"/>
<sequence length="586" mass="67141">MTIYCYDENLKKSNESVLTFIYSYNSPDITITTPNNQEFKKNDGRSFNLEGTITDEDKDGTIRIYYQIDEGEINNIINITLDQTASETFDINITFPSDLSESNSHTIKVWATDETGKSSATARLNFSYTFNNPIINITNDIKNSYTKNTDDNITINGTVSNLNGKGRIDIYYMFDNETKINITSITVTNSTENYEFNFTAHIPSDFNESNNHAIKIWANDYLNKTSEIITRNFSYVYNDPVFKLYNFTENKFMRGSPLDINFTYEHPDNTALKSLNISFDGNQSMSLIINISDITENIPEKVSKRINIPNEIAFGKYNIYLYGCDVHGHCSISDKIEFKVVEFLYSFPNLTMTKFGDSIYKRKVSNTFDVEGTVVDMDGEGIVNISCFIDDLLIDSQKIEIKNISEHNFSFKLKFPANLNESSHTFFIIAEDESGKKSENYTSRFNYEFNSPVLEIQSKTKQTLIGDMISNFFLRGIVRDADGQGTITIKYILDEEPPVNFGSVTLRDSVSAEFYDKFNFTKVIETGTHSLDIYAVDDDGKESNHQQMRFTFLYITEKLIMRNKAKRCYSTPILSLIPMLQSKKSF</sequence>
<accession>A2EXP1</accession>
<dbReference type="VEuPathDB" id="TrichDB:TVAGG3_0738520"/>
<dbReference type="VEuPathDB" id="TrichDB:TVAG_254990"/>
<name>A2EXP1_TRIV3</name>
<evidence type="ECO:0000313" key="2">
    <source>
        <dbReference type="Proteomes" id="UP000001542"/>
    </source>
</evidence>
<dbReference type="KEGG" id="tva:4760438"/>
<dbReference type="InterPro" id="IPR013783">
    <property type="entry name" value="Ig-like_fold"/>
</dbReference>
<dbReference type="Gene3D" id="2.60.40.10">
    <property type="entry name" value="Immunoglobulins"/>
    <property type="match status" value="1"/>
</dbReference>
<reference evidence="1" key="1">
    <citation type="submission" date="2006-10" db="EMBL/GenBank/DDBJ databases">
        <authorList>
            <person name="Amadeo P."/>
            <person name="Zhao Q."/>
            <person name="Wortman J."/>
            <person name="Fraser-Liggett C."/>
            <person name="Carlton J."/>
        </authorList>
    </citation>
    <scope>NUCLEOTIDE SEQUENCE</scope>
    <source>
        <strain evidence="1">G3</strain>
    </source>
</reference>
<evidence type="ECO:0000313" key="1">
    <source>
        <dbReference type="EMBL" id="EAY02598.1"/>
    </source>
</evidence>
<evidence type="ECO:0008006" key="3">
    <source>
        <dbReference type="Google" id="ProtNLM"/>
    </source>
</evidence>
<organism evidence="1 2">
    <name type="scientific">Trichomonas vaginalis (strain ATCC PRA-98 / G3)</name>
    <dbReference type="NCBI Taxonomy" id="412133"/>
    <lineage>
        <taxon>Eukaryota</taxon>
        <taxon>Metamonada</taxon>
        <taxon>Parabasalia</taxon>
        <taxon>Trichomonadida</taxon>
        <taxon>Trichomonadidae</taxon>
        <taxon>Trichomonas</taxon>
    </lineage>
</organism>
<reference evidence="1" key="2">
    <citation type="journal article" date="2007" name="Science">
        <title>Draft genome sequence of the sexually transmitted pathogen Trichomonas vaginalis.</title>
        <authorList>
            <person name="Carlton J.M."/>
            <person name="Hirt R.P."/>
            <person name="Silva J.C."/>
            <person name="Delcher A.L."/>
            <person name="Schatz M."/>
            <person name="Zhao Q."/>
            <person name="Wortman J.R."/>
            <person name="Bidwell S.L."/>
            <person name="Alsmark U.C.M."/>
            <person name="Besteiro S."/>
            <person name="Sicheritz-Ponten T."/>
            <person name="Noel C.J."/>
            <person name="Dacks J.B."/>
            <person name="Foster P.G."/>
            <person name="Simillion C."/>
            <person name="Van de Peer Y."/>
            <person name="Miranda-Saavedra D."/>
            <person name="Barton G.J."/>
            <person name="Westrop G.D."/>
            <person name="Mueller S."/>
            <person name="Dessi D."/>
            <person name="Fiori P.L."/>
            <person name="Ren Q."/>
            <person name="Paulsen I."/>
            <person name="Zhang H."/>
            <person name="Bastida-Corcuera F.D."/>
            <person name="Simoes-Barbosa A."/>
            <person name="Brown M.T."/>
            <person name="Hayes R.D."/>
            <person name="Mukherjee M."/>
            <person name="Okumura C.Y."/>
            <person name="Schneider R."/>
            <person name="Smith A.J."/>
            <person name="Vanacova S."/>
            <person name="Villalvazo M."/>
            <person name="Haas B.J."/>
            <person name="Pertea M."/>
            <person name="Feldblyum T.V."/>
            <person name="Utterback T.R."/>
            <person name="Shu C.L."/>
            <person name="Osoegawa K."/>
            <person name="de Jong P.J."/>
            <person name="Hrdy I."/>
            <person name="Horvathova L."/>
            <person name="Zubacova Z."/>
            <person name="Dolezal P."/>
            <person name="Malik S.B."/>
            <person name="Logsdon J.M. Jr."/>
            <person name="Henze K."/>
            <person name="Gupta A."/>
            <person name="Wang C.C."/>
            <person name="Dunne R.L."/>
            <person name="Upcroft J.A."/>
            <person name="Upcroft P."/>
            <person name="White O."/>
            <person name="Salzberg S.L."/>
            <person name="Tang P."/>
            <person name="Chiu C.-H."/>
            <person name="Lee Y.-S."/>
            <person name="Embley T.M."/>
            <person name="Coombs G.H."/>
            <person name="Mottram J.C."/>
            <person name="Tachezy J."/>
            <person name="Fraser-Liggett C.M."/>
            <person name="Johnson P.J."/>
        </authorList>
    </citation>
    <scope>NUCLEOTIDE SEQUENCE [LARGE SCALE GENOMIC DNA]</scope>
    <source>
        <strain evidence="1">G3</strain>
    </source>
</reference>
<gene>
    <name evidence="1" type="ORF">TVAG_254990</name>
</gene>
<dbReference type="Proteomes" id="UP000001542">
    <property type="component" value="Unassembled WGS sequence"/>
</dbReference>
<dbReference type="RefSeq" id="XP_001314821.1">
    <property type="nucleotide sequence ID" value="XM_001314786.1"/>
</dbReference>
<keyword evidence="2" id="KW-1185">Reference proteome</keyword>
<proteinExistence type="predicted"/>
<dbReference type="AlphaFoldDB" id="A2EXP1"/>
<protein>
    <recommendedName>
        <fullName evidence="3">Bap-like</fullName>
    </recommendedName>
</protein>
<dbReference type="EMBL" id="DS113531">
    <property type="protein sequence ID" value="EAY02598.1"/>
    <property type="molecule type" value="Genomic_DNA"/>
</dbReference>